<protein>
    <submittedName>
        <fullName evidence="1">Uncharacterized protein</fullName>
    </submittedName>
</protein>
<dbReference type="AlphaFoldDB" id="A0A7I9Z0A5"/>
<dbReference type="Proteomes" id="UP000465301">
    <property type="component" value="Unassembled WGS sequence"/>
</dbReference>
<gene>
    <name evidence="1" type="ORF">MTIM_01770</name>
</gene>
<proteinExistence type="predicted"/>
<accession>A0A7I9Z0A5</accession>
<sequence>MTPSAAANTTAASALPCLSSFTDLAFMTTFKTRVGAAGPAHSNVSVARTRLTIRVNAARTRGQLAAGVTAYAVSTL</sequence>
<name>A0A7I9Z0A5_9MYCO</name>
<evidence type="ECO:0000313" key="1">
    <source>
        <dbReference type="EMBL" id="GFG94298.1"/>
    </source>
</evidence>
<dbReference type="EMBL" id="BLLA01000001">
    <property type="protein sequence ID" value="GFG94298.1"/>
    <property type="molecule type" value="Genomic_DNA"/>
</dbReference>
<keyword evidence="2" id="KW-1185">Reference proteome</keyword>
<reference evidence="1 2" key="1">
    <citation type="journal article" date="2019" name="Emerg. Microbes Infect.">
        <title>Comprehensive subspecies identification of 175 nontuberculous mycobacteria species based on 7547 genomic profiles.</title>
        <authorList>
            <person name="Matsumoto Y."/>
            <person name="Kinjo T."/>
            <person name="Motooka D."/>
            <person name="Nabeya D."/>
            <person name="Jung N."/>
            <person name="Uechi K."/>
            <person name="Horii T."/>
            <person name="Iida T."/>
            <person name="Fujita J."/>
            <person name="Nakamura S."/>
        </authorList>
    </citation>
    <scope>NUCLEOTIDE SEQUENCE [LARGE SCALE GENOMIC DNA]</scope>
    <source>
        <strain evidence="1 2">JCM 30726</strain>
    </source>
</reference>
<evidence type="ECO:0000313" key="2">
    <source>
        <dbReference type="Proteomes" id="UP000465301"/>
    </source>
</evidence>
<organism evidence="1 2">
    <name type="scientific">Mycobacterium timonense</name>
    <dbReference type="NCBI Taxonomy" id="701043"/>
    <lineage>
        <taxon>Bacteria</taxon>
        <taxon>Bacillati</taxon>
        <taxon>Actinomycetota</taxon>
        <taxon>Actinomycetes</taxon>
        <taxon>Mycobacteriales</taxon>
        <taxon>Mycobacteriaceae</taxon>
        <taxon>Mycobacterium</taxon>
        <taxon>Mycobacterium avium complex (MAC)</taxon>
    </lineage>
</organism>
<comment type="caution">
    <text evidence="1">The sequence shown here is derived from an EMBL/GenBank/DDBJ whole genome shotgun (WGS) entry which is preliminary data.</text>
</comment>